<protein>
    <recommendedName>
        <fullName evidence="8">Transposase</fullName>
    </recommendedName>
</protein>
<dbReference type="GO" id="GO:0046872">
    <property type="term" value="F:metal ion binding"/>
    <property type="evidence" value="ECO:0007669"/>
    <property type="project" value="UniProtKB-KW"/>
</dbReference>
<dbReference type="Pfam" id="PF13613">
    <property type="entry name" value="HTH_Tnp_4"/>
    <property type="match status" value="1"/>
</dbReference>
<organism evidence="6 7">
    <name type="scientific">Neogobius melanostomus</name>
    <name type="common">round goby</name>
    <dbReference type="NCBI Taxonomy" id="47308"/>
    <lineage>
        <taxon>Eukaryota</taxon>
        <taxon>Metazoa</taxon>
        <taxon>Chordata</taxon>
        <taxon>Craniata</taxon>
        <taxon>Vertebrata</taxon>
        <taxon>Euteleostomi</taxon>
        <taxon>Actinopterygii</taxon>
        <taxon>Neopterygii</taxon>
        <taxon>Teleostei</taxon>
        <taxon>Neoteleostei</taxon>
        <taxon>Acanthomorphata</taxon>
        <taxon>Gobiaria</taxon>
        <taxon>Gobiiformes</taxon>
        <taxon>Gobioidei</taxon>
        <taxon>Gobiidae</taxon>
        <taxon>Benthophilinae</taxon>
        <taxon>Neogobiini</taxon>
        <taxon>Neogobius</taxon>
    </lineage>
</organism>
<keyword evidence="7" id="KW-1185">Reference proteome</keyword>
<feature type="coiled-coil region" evidence="3">
    <location>
        <begin position="18"/>
        <end position="45"/>
    </location>
</feature>
<evidence type="ECO:0000256" key="2">
    <source>
        <dbReference type="ARBA" id="ARBA00022723"/>
    </source>
</evidence>
<keyword evidence="2" id="KW-0479">Metal-binding</keyword>
<dbReference type="InterPro" id="IPR027806">
    <property type="entry name" value="HARBI1_dom"/>
</dbReference>
<accession>A0A8C6SR38</accession>
<evidence type="ECO:0000313" key="7">
    <source>
        <dbReference type="Proteomes" id="UP000694523"/>
    </source>
</evidence>
<reference evidence="6" key="1">
    <citation type="submission" date="2025-08" db="UniProtKB">
        <authorList>
            <consortium name="Ensembl"/>
        </authorList>
    </citation>
    <scope>IDENTIFICATION</scope>
</reference>
<feature type="domain" description="Transposase Helix-turn-helix" evidence="5">
    <location>
        <begin position="84"/>
        <end position="131"/>
    </location>
</feature>
<comment type="cofactor">
    <cofactor evidence="1">
        <name>a divalent metal cation</name>
        <dbReference type="ChEBI" id="CHEBI:60240"/>
    </cofactor>
</comment>
<evidence type="ECO:0000256" key="3">
    <source>
        <dbReference type="SAM" id="Coils"/>
    </source>
</evidence>
<dbReference type="Proteomes" id="UP000694523">
    <property type="component" value="Unplaced"/>
</dbReference>
<evidence type="ECO:0000259" key="4">
    <source>
        <dbReference type="Pfam" id="PF13359"/>
    </source>
</evidence>
<dbReference type="PANTHER" id="PTHR23080:SF144">
    <property type="entry name" value="SPINDLE AND KINETOCHORE ASSOCIATED COMPLEX SUBUNIT 3"/>
    <property type="match status" value="1"/>
</dbReference>
<dbReference type="InterPro" id="IPR027805">
    <property type="entry name" value="Transposase_HTH_dom"/>
</dbReference>
<proteinExistence type="predicted"/>
<dbReference type="AlphaFoldDB" id="A0A8C6SR38"/>
<evidence type="ECO:0000256" key="1">
    <source>
        <dbReference type="ARBA" id="ARBA00001968"/>
    </source>
</evidence>
<dbReference type="Ensembl" id="ENSNMLT00000010904.1">
    <property type="protein sequence ID" value="ENSNMLP00000009649.1"/>
    <property type="gene ID" value="ENSNMLG00000006699.1"/>
</dbReference>
<evidence type="ECO:0008006" key="8">
    <source>
        <dbReference type="Google" id="ProtNLM"/>
    </source>
</evidence>
<evidence type="ECO:0000259" key="5">
    <source>
        <dbReference type="Pfam" id="PF13613"/>
    </source>
</evidence>
<keyword evidence="3" id="KW-0175">Coiled coil</keyword>
<evidence type="ECO:0000313" key="6">
    <source>
        <dbReference type="Ensembl" id="ENSNMLP00000009649.1"/>
    </source>
</evidence>
<dbReference type="PANTHER" id="PTHR23080">
    <property type="entry name" value="THAP DOMAIN PROTEIN"/>
    <property type="match status" value="1"/>
</dbReference>
<name>A0A8C6SR38_9GOBI</name>
<feature type="domain" description="DDE Tnp4" evidence="4">
    <location>
        <begin position="165"/>
        <end position="331"/>
    </location>
</feature>
<dbReference type="Pfam" id="PF13359">
    <property type="entry name" value="DDE_Tnp_4"/>
    <property type="match status" value="1"/>
</dbReference>
<sequence>MTTVDEQPPRDRTDCDMCVLRRDEINRLLEENRRLKQQLAAAKFSQGFFASGGDDKVRYYTGLPDYTTFTELLTGLQPLMAARALKPFQMLLLTLMRLRLDLPVVHLANLFVVSPPTVYRIFRETVSSLHTVMTHAIAWPERDAVAKTLTQPFRDAFGDKAVVIVDVFEIVTEKPPTAEAQARTLSTRKHAHTVKYLVAVTPKGATCFLSRGFGGSSRDKELLLESGLLGRLRPGDVVLAYKGFDLQPGVGMLCAEVRHWDNGDPQLVARDAKKVKKISHLRSDVKRALGSWCQKYKLLSGAVPVTMTAAQEGEELTLLDKIVTVCCACMNIYPAEGNKEEYTAEKQNKKTIHFHLKGRGKKKTYLIPPPSSF</sequence>
<reference evidence="6" key="2">
    <citation type="submission" date="2025-09" db="UniProtKB">
        <authorList>
            <consortium name="Ensembl"/>
        </authorList>
    </citation>
    <scope>IDENTIFICATION</scope>
</reference>